<proteinExistence type="predicted"/>
<keyword evidence="3" id="KW-1185">Reference proteome</keyword>
<dbReference type="EMBL" id="JABSTU010006070">
    <property type="protein sequence ID" value="KAH7934671.1"/>
    <property type="molecule type" value="Genomic_DNA"/>
</dbReference>
<gene>
    <name evidence="2" type="ORF">HPB51_028963</name>
</gene>
<organism evidence="2 3">
    <name type="scientific">Rhipicephalus microplus</name>
    <name type="common">Cattle tick</name>
    <name type="synonym">Boophilus microplus</name>
    <dbReference type="NCBI Taxonomy" id="6941"/>
    <lineage>
        <taxon>Eukaryota</taxon>
        <taxon>Metazoa</taxon>
        <taxon>Ecdysozoa</taxon>
        <taxon>Arthropoda</taxon>
        <taxon>Chelicerata</taxon>
        <taxon>Arachnida</taxon>
        <taxon>Acari</taxon>
        <taxon>Parasitiformes</taxon>
        <taxon>Ixodida</taxon>
        <taxon>Ixodoidea</taxon>
        <taxon>Ixodidae</taxon>
        <taxon>Rhipicephalinae</taxon>
        <taxon>Rhipicephalus</taxon>
        <taxon>Boophilus</taxon>
    </lineage>
</organism>
<dbReference type="Proteomes" id="UP000821866">
    <property type="component" value="Unassembled WGS sequence"/>
</dbReference>
<name>A0A9J6CVH3_RHIMP</name>
<protein>
    <submittedName>
        <fullName evidence="2">Uncharacterized protein</fullName>
    </submittedName>
</protein>
<reference evidence="2" key="1">
    <citation type="journal article" date="2020" name="Cell">
        <title>Large-Scale Comparative Analyses of Tick Genomes Elucidate Their Genetic Diversity and Vector Capacities.</title>
        <authorList>
            <consortium name="Tick Genome and Microbiome Consortium (TIGMIC)"/>
            <person name="Jia N."/>
            <person name="Wang J."/>
            <person name="Shi W."/>
            <person name="Du L."/>
            <person name="Sun Y."/>
            <person name="Zhan W."/>
            <person name="Jiang J.F."/>
            <person name="Wang Q."/>
            <person name="Zhang B."/>
            <person name="Ji P."/>
            <person name="Bell-Sakyi L."/>
            <person name="Cui X.M."/>
            <person name="Yuan T.T."/>
            <person name="Jiang B.G."/>
            <person name="Yang W.F."/>
            <person name="Lam T.T."/>
            <person name="Chang Q.C."/>
            <person name="Ding S.J."/>
            <person name="Wang X.J."/>
            <person name="Zhu J.G."/>
            <person name="Ruan X.D."/>
            <person name="Zhao L."/>
            <person name="Wei J.T."/>
            <person name="Ye R.Z."/>
            <person name="Que T.C."/>
            <person name="Du C.H."/>
            <person name="Zhou Y.H."/>
            <person name="Cheng J.X."/>
            <person name="Dai P.F."/>
            <person name="Guo W.B."/>
            <person name="Han X.H."/>
            <person name="Huang E.J."/>
            <person name="Li L.F."/>
            <person name="Wei W."/>
            <person name="Gao Y.C."/>
            <person name="Liu J.Z."/>
            <person name="Shao H.Z."/>
            <person name="Wang X."/>
            <person name="Wang C.C."/>
            <person name="Yang T.C."/>
            <person name="Huo Q.B."/>
            <person name="Li W."/>
            <person name="Chen H.Y."/>
            <person name="Chen S.E."/>
            <person name="Zhou L.G."/>
            <person name="Ni X.B."/>
            <person name="Tian J.H."/>
            <person name="Sheng Y."/>
            <person name="Liu T."/>
            <person name="Pan Y.S."/>
            <person name="Xia L.Y."/>
            <person name="Li J."/>
            <person name="Zhao F."/>
            <person name="Cao W.C."/>
        </authorList>
    </citation>
    <scope>NUCLEOTIDE SEQUENCE</scope>
    <source>
        <strain evidence="2">Rmic-2018</strain>
    </source>
</reference>
<evidence type="ECO:0000313" key="2">
    <source>
        <dbReference type="EMBL" id="KAH7934671.1"/>
    </source>
</evidence>
<dbReference type="AlphaFoldDB" id="A0A9J6CVH3"/>
<reference evidence="2" key="2">
    <citation type="submission" date="2021-09" db="EMBL/GenBank/DDBJ databases">
        <authorList>
            <person name="Jia N."/>
            <person name="Wang J."/>
            <person name="Shi W."/>
            <person name="Du L."/>
            <person name="Sun Y."/>
            <person name="Zhan W."/>
            <person name="Jiang J."/>
            <person name="Wang Q."/>
            <person name="Zhang B."/>
            <person name="Ji P."/>
            <person name="Sakyi L.B."/>
            <person name="Cui X."/>
            <person name="Yuan T."/>
            <person name="Jiang B."/>
            <person name="Yang W."/>
            <person name="Lam T.T.-Y."/>
            <person name="Chang Q."/>
            <person name="Ding S."/>
            <person name="Wang X."/>
            <person name="Zhu J."/>
            <person name="Ruan X."/>
            <person name="Zhao L."/>
            <person name="Wei J."/>
            <person name="Que T."/>
            <person name="Du C."/>
            <person name="Cheng J."/>
            <person name="Dai P."/>
            <person name="Han X."/>
            <person name="Huang E."/>
            <person name="Gao Y."/>
            <person name="Liu J."/>
            <person name="Shao H."/>
            <person name="Ye R."/>
            <person name="Li L."/>
            <person name="Wei W."/>
            <person name="Wang X."/>
            <person name="Wang C."/>
            <person name="Huo Q."/>
            <person name="Li W."/>
            <person name="Guo W."/>
            <person name="Chen H."/>
            <person name="Chen S."/>
            <person name="Zhou L."/>
            <person name="Zhou L."/>
            <person name="Ni X."/>
            <person name="Tian J."/>
            <person name="Zhou Y."/>
            <person name="Sheng Y."/>
            <person name="Liu T."/>
            <person name="Pan Y."/>
            <person name="Xia L."/>
            <person name="Li J."/>
            <person name="Zhao F."/>
            <person name="Cao W."/>
        </authorList>
    </citation>
    <scope>NUCLEOTIDE SEQUENCE</scope>
    <source>
        <strain evidence="2">Rmic-2018</strain>
        <tissue evidence="2">Larvae</tissue>
    </source>
</reference>
<sequence length="215" mass="22769">MDRLLATSELAGIPVTACLSVDRSQSSGVVQGVDGDYSDDGLPAAVTSEVPVIAATRQGTSPVLWFASTMPPTRIWLRERLLATIKAPASTYLPNRKAQAVVRASPSGTDGPQLKQPTGKSYAAAVGAPSKMAVSLTHPGQSGAQQWGLPAGLKQPGSTKHRPPMKLPSKPHMDQENATLKLQLRAVAHQLPPENQLRFICLQAVGVHFHSSHHG</sequence>
<accession>A0A9J6CVH3</accession>
<evidence type="ECO:0000256" key="1">
    <source>
        <dbReference type="SAM" id="MobiDB-lite"/>
    </source>
</evidence>
<evidence type="ECO:0000313" key="3">
    <source>
        <dbReference type="Proteomes" id="UP000821866"/>
    </source>
</evidence>
<feature type="region of interest" description="Disordered" evidence="1">
    <location>
        <begin position="149"/>
        <end position="171"/>
    </location>
</feature>
<comment type="caution">
    <text evidence="2">The sequence shown here is derived from an EMBL/GenBank/DDBJ whole genome shotgun (WGS) entry which is preliminary data.</text>
</comment>